<name>A0ACC0ULV4_9AGAM</name>
<comment type="caution">
    <text evidence="1">The sequence shown here is derived from an EMBL/GenBank/DDBJ whole genome shotgun (WGS) entry which is preliminary data.</text>
</comment>
<accession>A0ACC0ULV4</accession>
<gene>
    <name evidence="1" type="ORF">F5148DRAFT_974106</name>
</gene>
<dbReference type="Proteomes" id="UP001207468">
    <property type="component" value="Unassembled WGS sequence"/>
</dbReference>
<evidence type="ECO:0000313" key="2">
    <source>
        <dbReference type="Proteomes" id="UP001207468"/>
    </source>
</evidence>
<keyword evidence="2" id="KW-1185">Reference proteome</keyword>
<organism evidence="1 2">
    <name type="scientific">Russula earlei</name>
    <dbReference type="NCBI Taxonomy" id="71964"/>
    <lineage>
        <taxon>Eukaryota</taxon>
        <taxon>Fungi</taxon>
        <taxon>Dikarya</taxon>
        <taxon>Basidiomycota</taxon>
        <taxon>Agaricomycotina</taxon>
        <taxon>Agaricomycetes</taxon>
        <taxon>Russulales</taxon>
        <taxon>Russulaceae</taxon>
        <taxon>Russula</taxon>
    </lineage>
</organism>
<evidence type="ECO:0000313" key="1">
    <source>
        <dbReference type="EMBL" id="KAI9512054.1"/>
    </source>
</evidence>
<sequence>MRRRIFPCHPCRHFFFFFTSVARPRPRERKTALQLQDTTKTCNIRVGLPSSPPPSPPQPRQYPSADHETARRDARCPHPSPLIGPFHSSTLDLLLLLLLPLGTRDDDGARGTRTALIILNQPFSEPLLRRLWHASDWRCCADGGANRLHDLLLLSGSDDDDDDNNNNNDPDPRGRANTNGDLDSVRESVRRYYETRGVPVVQDDDLDTTDLMKCVRSLQEKEMADGLDVGGPPPRLHRAFLDAYVFTPPFPFSPQTAPHDLVLLGGLSGRLDQTVHTLSFLHKLRNSGRRIFAVTDENVGWGKHRISIDHSILGPTCGLLPVGVDSTVLTTTGLRWNLTGQTSGFDGLMSTSNHLVPGEDTVFIETSRPIWWVAELRMEGIR</sequence>
<dbReference type="EMBL" id="JAGFNK010000013">
    <property type="protein sequence ID" value="KAI9512054.1"/>
    <property type="molecule type" value="Genomic_DNA"/>
</dbReference>
<proteinExistence type="predicted"/>
<protein>
    <submittedName>
        <fullName evidence="1">Thiamine pyrophosphokinase Thi80</fullName>
    </submittedName>
</protein>
<reference evidence="1" key="1">
    <citation type="submission" date="2021-03" db="EMBL/GenBank/DDBJ databases">
        <title>Evolutionary priming and transition to the ectomycorrhizal habit in an iconic lineage of mushroom-forming fungi: is preadaptation a requirement?</title>
        <authorList>
            <consortium name="DOE Joint Genome Institute"/>
            <person name="Looney B.P."/>
            <person name="Miyauchi S."/>
            <person name="Morin E."/>
            <person name="Drula E."/>
            <person name="Courty P.E."/>
            <person name="Chicoki N."/>
            <person name="Fauchery L."/>
            <person name="Kohler A."/>
            <person name="Kuo A."/>
            <person name="LaButti K."/>
            <person name="Pangilinan J."/>
            <person name="Lipzen A."/>
            <person name="Riley R."/>
            <person name="Andreopoulos W."/>
            <person name="He G."/>
            <person name="Johnson J."/>
            <person name="Barry K.W."/>
            <person name="Grigoriev I.V."/>
            <person name="Nagy L."/>
            <person name="Hibbett D."/>
            <person name="Henrissat B."/>
            <person name="Matheny P.B."/>
            <person name="Labbe J."/>
            <person name="Martin A.F."/>
        </authorList>
    </citation>
    <scope>NUCLEOTIDE SEQUENCE</scope>
    <source>
        <strain evidence="1">BPL698</strain>
    </source>
</reference>